<gene>
    <name evidence="2" type="ORF">TTHERM_00355240</name>
</gene>
<dbReference type="Gene3D" id="3.40.50.300">
    <property type="entry name" value="P-loop containing nucleotide triphosphate hydrolases"/>
    <property type="match status" value="1"/>
</dbReference>
<accession>Q22Y47</accession>
<feature type="region of interest" description="Disordered" evidence="1">
    <location>
        <begin position="1"/>
        <end position="29"/>
    </location>
</feature>
<evidence type="ECO:0000256" key="1">
    <source>
        <dbReference type="SAM" id="MobiDB-lite"/>
    </source>
</evidence>
<dbReference type="eggNOG" id="ENOG502SEZ7">
    <property type="taxonomic scope" value="Eukaryota"/>
</dbReference>
<keyword evidence="3" id="KW-1185">Reference proteome</keyword>
<sequence>MQFPKPPPDRRKKNSQINNQKATEQNSNNLYRKSSHQELNDCQNQQALKIFSYEELFKGLKEEDELEENNVIKKVRKQQNQKMRDCLKEYTILQGFKQDREDLPKQLNIILFGPTGSGKSSLIKTFYQALNEEGDLPPEIKKDFVIQTLHHNEGTKKLTSIPIKKGKHQLIETGNSTFTIENSSINCLDTRGQIFLSEQEMQQFNIIIEGKIKNMSVVQQRSFRYAYLLWEFWKKSSELFPDDILEENQQSLQNLPHCVIIVFDGSLDEIPNGEEETQFYRQMLDSLRKKNYFQPQIVMSRLDLVEKKMKNVFDKHQQMSENEKQMKMSEVIDQKIQQVVNKLQIPRSSVHFIENYNQLNQKFDENVNYYSLKLLQECTKQGDEFIESYLIKKKSNQNILEKCSIF</sequence>
<dbReference type="InParanoid" id="Q22Y47"/>
<dbReference type="InterPro" id="IPR027417">
    <property type="entry name" value="P-loop_NTPase"/>
</dbReference>
<dbReference type="RefSeq" id="XP_001010422.2">
    <property type="nucleotide sequence ID" value="XM_001010422.2"/>
</dbReference>
<reference evidence="3" key="1">
    <citation type="journal article" date="2006" name="PLoS Biol.">
        <title>Macronuclear genome sequence of the ciliate Tetrahymena thermophila, a model eukaryote.</title>
        <authorList>
            <person name="Eisen J.A."/>
            <person name="Coyne R.S."/>
            <person name="Wu M."/>
            <person name="Wu D."/>
            <person name="Thiagarajan M."/>
            <person name="Wortman J.R."/>
            <person name="Badger J.H."/>
            <person name="Ren Q."/>
            <person name="Amedeo P."/>
            <person name="Jones K.M."/>
            <person name="Tallon L.J."/>
            <person name="Delcher A.L."/>
            <person name="Salzberg S.L."/>
            <person name="Silva J.C."/>
            <person name="Haas B.J."/>
            <person name="Majoros W.H."/>
            <person name="Farzad M."/>
            <person name="Carlton J.M."/>
            <person name="Smith R.K. Jr."/>
            <person name="Garg J."/>
            <person name="Pearlman R.E."/>
            <person name="Karrer K.M."/>
            <person name="Sun L."/>
            <person name="Manning G."/>
            <person name="Elde N.C."/>
            <person name="Turkewitz A.P."/>
            <person name="Asai D.J."/>
            <person name="Wilkes D.E."/>
            <person name="Wang Y."/>
            <person name="Cai H."/>
            <person name="Collins K."/>
            <person name="Stewart B.A."/>
            <person name="Lee S.R."/>
            <person name="Wilamowska K."/>
            <person name="Weinberg Z."/>
            <person name="Ruzzo W.L."/>
            <person name="Wloga D."/>
            <person name="Gaertig J."/>
            <person name="Frankel J."/>
            <person name="Tsao C.-C."/>
            <person name="Gorovsky M.A."/>
            <person name="Keeling P.J."/>
            <person name="Waller R.F."/>
            <person name="Patron N.J."/>
            <person name="Cherry J.M."/>
            <person name="Stover N.A."/>
            <person name="Krieger C.J."/>
            <person name="del Toro C."/>
            <person name="Ryder H.F."/>
            <person name="Williamson S.C."/>
            <person name="Barbeau R.A."/>
            <person name="Hamilton E.P."/>
            <person name="Orias E."/>
        </authorList>
    </citation>
    <scope>NUCLEOTIDE SEQUENCE [LARGE SCALE GENOMIC DNA]</scope>
    <source>
        <strain evidence="3">SB210</strain>
    </source>
</reference>
<organism evidence="2 3">
    <name type="scientific">Tetrahymena thermophila (strain SB210)</name>
    <dbReference type="NCBI Taxonomy" id="312017"/>
    <lineage>
        <taxon>Eukaryota</taxon>
        <taxon>Sar</taxon>
        <taxon>Alveolata</taxon>
        <taxon>Ciliophora</taxon>
        <taxon>Intramacronucleata</taxon>
        <taxon>Oligohymenophorea</taxon>
        <taxon>Hymenostomatida</taxon>
        <taxon>Tetrahymenina</taxon>
        <taxon>Tetrahymenidae</taxon>
        <taxon>Tetrahymena</taxon>
    </lineage>
</organism>
<dbReference type="HOGENOM" id="CLU_699254_0_0_1"/>
<dbReference type="GeneID" id="7837274"/>
<dbReference type="Proteomes" id="UP000009168">
    <property type="component" value="Unassembled WGS sequence"/>
</dbReference>
<dbReference type="EMBL" id="GG662749">
    <property type="protein sequence ID" value="EAR90177.2"/>
    <property type="molecule type" value="Genomic_DNA"/>
</dbReference>
<name>Q22Y47_TETTS</name>
<feature type="compositionally biased region" description="Polar residues" evidence="1">
    <location>
        <begin position="15"/>
        <end position="29"/>
    </location>
</feature>
<dbReference type="KEGG" id="tet:TTHERM_00355240"/>
<evidence type="ECO:0000313" key="2">
    <source>
        <dbReference type="EMBL" id="EAR90177.2"/>
    </source>
</evidence>
<dbReference type="OrthoDB" id="25620at2759"/>
<dbReference type="AlphaFoldDB" id="Q22Y47"/>
<dbReference type="SUPFAM" id="SSF52540">
    <property type="entry name" value="P-loop containing nucleoside triphosphate hydrolases"/>
    <property type="match status" value="2"/>
</dbReference>
<proteinExistence type="predicted"/>
<evidence type="ECO:0000313" key="3">
    <source>
        <dbReference type="Proteomes" id="UP000009168"/>
    </source>
</evidence>
<protein>
    <submittedName>
        <fullName evidence="2">Uncharacterized protein</fullName>
    </submittedName>
</protein>